<dbReference type="SUPFAM" id="SSF55961">
    <property type="entry name" value="Bet v1-like"/>
    <property type="match status" value="1"/>
</dbReference>
<dbReference type="PANTHER" id="PTHR12901">
    <property type="entry name" value="SPERM PROTEIN HOMOLOG"/>
    <property type="match status" value="1"/>
</dbReference>
<dbReference type="Pfam" id="PF03364">
    <property type="entry name" value="Polyketide_cyc"/>
    <property type="match status" value="1"/>
</dbReference>
<dbReference type="CDD" id="cd07813">
    <property type="entry name" value="COQ10p_like"/>
    <property type="match status" value="1"/>
</dbReference>
<dbReference type="PANTHER" id="PTHR12901:SF10">
    <property type="entry name" value="COENZYME Q-BINDING PROTEIN COQ10, MITOCHONDRIAL"/>
    <property type="match status" value="1"/>
</dbReference>
<reference evidence="2" key="1">
    <citation type="submission" date="2018-06" db="EMBL/GenBank/DDBJ databases">
        <authorList>
            <person name="Zhirakovskaya E."/>
        </authorList>
    </citation>
    <scope>NUCLEOTIDE SEQUENCE</scope>
</reference>
<dbReference type="AlphaFoldDB" id="A0A3B0Z414"/>
<dbReference type="GO" id="GO:0045333">
    <property type="term" value="P:cellular respiration"/>
    <property type="evidence" value="ECO:0007669"/>
    <property type="project" value="InterPro"/>
</dbReference>
<gene>
    <name evidence="2" type="ORF">MNBD_GAMMA14-137</name>
</gene>
<dbReference type="InterPro" id="IPR023393">
    <property type="entry name" value="START-like_dom_sf"/>
</dbReference>
<evidence type="ECO:0000313" key="2">
    <source>
        <dbReference type="EMBL" id="VAW82277.1"/>
    </source>
</evidence>
<evidence type="ECO:0000259" key="1">
    <source>
        <dbReference type="Pfam" id="PF03364"/>
    </source>
</evidence>
<dbReference type="Gene3D" id="3.30.530.20">
    <property type="match status" value="1"/>
</dbReference>
<protein>
    <submittedName>
        <fullName evidence="2">Ribosome association toxin RatA</fullName>
    </submittedName>
</protein>
<sequence length="143" mass="16296">MTLINKFALVPYSPAQMFALVDDIETYPEFLPWCKSTRILLRTEDEVRATIELSKGGVEKAFTTCNRNQKNKMIQMHLIEGPFKRLEGFWRFDALGNDGCKVSLDLEFEFSSRMLGMVIGPVFSQVANSLVDSFQKRAVDVYG</sequence>
<dbReference type="InterPro" id="IPR044996">
    <property type="entry name" value="COQ10-like"/>
</dbReference>
<feature type="domain" description="Coenzyme Q-binding protein COQ10 START" evidence="1">
    <location>
        <begin position="10"/>
        <end position="134"/>
    </location>
</feature>
<organism evidence="2">
    <name type="scientific">hydrothermal vent metagenome</name>
    <dbReference type="NCBI Taxonomy" id="652676"/>
    <lineage>
        <taxon>unclassified sequences</taxon>
        <taxon>metagenomes</taxon>
        <taxon>ecological metagenomes</taxon>
    </lineage>
</organism>
<dbReference type="GO" id="GO:0048039">
    <property type="term" value="F:ubiquinone binding"/>
    <property type="evidence" value="ECO:0007669"/>
    <property type="project" value="InterPro"/>
</dbReference>
<dbReference type="EMBL" id="UOFM01000459">
    <property type="protein sequence ID" value="VAW82277.1"/>
    <property type="molecule type" value="Genomic_DNA"/>
</dbReference>
<proteinExistence type="predicted"/>
<accession>A0A3B0Z414</accession>
<name>A0A3B0Z414_9ZZZZ</name>
<dbReference type="InterPro" id="IPR005031">
    <property type="entry name" value="COQ10_START"/>
</dbReference>